<keyword evidence="1" id="KW-0472">Membrane</keyword>
<proteinExistence type="predicted"/>
<evidence type="ECO:0000313" key="3">
    <source>
        <dbReference type="Proteomes" id="UP000037558"/>
    </source>
</evidence>
<dbReference type="AlphaFoldDB" id="A0A0M0KZM1"/>
<keyword evidence="1" id="KW-1133">Transmembrane helix</keyword>
<accession>A0A0M0KZM1</accession>
<dbReference type="PATRIC" id="fig|284581.3.peg.4786"/>
<name>A0A0M0KZM1_9BACI</name>
<dbReference type="EMBL" id="LILC01000016">
    <property type="protein sequence ID" value="KOO44259.1"/>
    <property type="molecule type" value="Genomic_DNA"/>
</dbReference>
<evidence type="ECO:0000313" key="2">
    <source>
        <dbReference type="EMBL" id="KOO44259.1"/>
    </source>
</evidence>
<evidence type="ECO:0000256" key="1">
    <source>
        <dbReference type="SAM" id="Phobius"/>
    </source>
</evidence>
<feature type="transmembrane region" description="Helical" evidence="1">
    <location>
        <begin position="73"/>
        <end position="94"/>
    </location>
</feature>
<comment type="caution">
    <text evidence="2">The sequence shown here is derived from an EMBL/GenBank/DDBJ whole genome shotgun (WGS) entry which is preliminary data.</text>
</comment>
<gene>
    <name evidence="2" type="ORF">AMD01_13300</name>
</gene>
<keyword evidence="1" id="KW-0812">Transmembrane</keyword>
<feature type="transmembrane region" description="Helical" evidence="1">
    <location>
        <begin position="36"/>
        <end position="61"/>
    </location>
</feature>
<keyword evidence="3" id="KW-1185">Reference proteome</keyword>
<sequence length="96" mass="10862">MKDLIMVALFLMALGNKVYQNKEFLKTLTFMKKAFISVAFLIVLGLSVAAIHYGGVWLASLCRFNAVQVIVQFIWIVVVVVLARLLLRVLLFFIKA</sequence>
<dbReference type="Proteomes" id="UP000037558">
    <property type="component" value="Unassembled WGS sequence"/>
</dbReference>
<protein>
    <submittedName>
        <fullName evidence="2">Uncharacterized protein</fullName>
    </submittedName>
</protein>
<organism evidence="2 3">
    <name type="scientific">Priestia koreensis</name>
    <dbReference type="NCBI Taxonomy" id="284581"/>
    <lineage>
        <taxon>Bacteria</taxon>
        <taxon>Bacillati</taxon>
        <taxon>Bacillota</taxon>
        <taxon>Bacilli</taxon>
        <taxon>Bacillales</taxon>
        <taxon>Bacillaceae</taxon>
        <taxon>Priestia</taxon>
    </lineage>
</organism>
<dbReference type="STRING" id="284581.AMD01_13300"/>
<reference evidence="3" key="1">
    <citation type="submission" date="2015-08" db="EMBL/GenBank/DDBJ databases">
        <title>Fjat-14210 dsm16467.</title>
        <authorList>
            <person name="Liu B."/>
            <person name="Wang J."/>
            <person name="Zhu Y."/>
            <person name="Liu G."/>
            <person name="Chen Q."/>
            <person name="Chen Z."/>
            <person name="Lan J."/>
            <person name="Che J."/>
            <person name="Ge C."/>
            <person name="Shi H."/>
            <person name="Pan Z."/>
            <person name="Liu X."/>
        </authorList>
    </citation>
    <scope>NUCLEOTIDE SEQUENCE [LARGE SCALE GENOMIC DNA]</scope>
    <source>
        <strain evidence="3">DSM 16467</strain>
    </source>
</reference>